<keyword evidence="2 9" id="KW-0378">Hydrolase</keyword>
<dbReference type="InterPro" id="IPR050079">
    <property type="entry name" value="DEAD_box_RNA_helicase"/>
</dbReference>
<dbReference type="SUPFAM" id="SSF52540">
    <property type="entry name" value="P-loop containing nucleoside triphosphate hydrolases"/>
    <property type="match status" value="1"/>
</dbReference>
<dbReference type="EC" id="3.6.4.13" evidence="9"/>
<dbReference type="PROSITE" id="PS51192">
    <property type="entry name" value="HELICASE_ATP_BIND_1"/>
    <property type="match status" value="1"/>
</dbReference>
<dbReference type="PANTHER" id="PTHR47959:SF13">
    <property type="entry name" value="ATP-DEPENDENT RNA HELICASE RHLE"/>
    <property type="match status" value="1"/>
</dbReference>
<dbReference type="EMBL" id="UAUU01000011">
    <property type="protein sequence ID" value="SPZ91994.1"/>
    <property type="molecule type" value="Genomic_DNA"/>
</dbReference>
<evidence type="ECO:0000313" key="10">
    <source>
        <dbReference type="Proteomes" id="UP000251241"/>
    </source>
</evidence>
<dbReference type="GO" id="GO:0003724">
    <property type="term" value="F:RNA helicase activity"/>
    <property type="evidence" value="ECO:0007669"/>
    <property type="project" value="UniProtKB-EC"/>
</dbReference>
<gene>
    <name evidence="9" type="primary">rhlE_2</name>
    <name evidence="9" type="ORF">NCTC11343_04043</name>
</gene>
<protein>
    <submittedName>
        <fullName evidence="9">ATP-dependent RNA helicase rhlE</fullName>
        <ecNumber evidence="9">3.6.4.13</ecNumber>
    </submittedName>
</protein>
<evidence type="ECO:0000259" key="7">
    <source>
        <dbReference type="PROSITE" id="PS51192"/>
    </source>
</evidence>
<dbReference type="PROSITE" id="PS51194">
    <property type="entry name" value="HELICASE_CTER"/>
    <property type="match status" value="1"/>
</dbReference>
<evidence type="ECO:0000256" key="1">
    <source>
        <dbReference type="ARBA" id="ARBA00022741"/>
    </source>
</evidence>
<accession>A0A2X2JE39</accession>
<proteinExistence type="inferred from homology"/>
<feature type="domain" description="Helicase ATP-binding" evidence="7">
    <location>
        <begin position="39"/>
        <end position="210"/>
    </location>
</feature>
<dbReference type="GO" id="GO:0005829">
    <property type="term" value="C:cytosol"/>
    <property type="evidence" value="ECO:0007669"/>
    <property type="project" value="TreeGrafter"/>
</dbReference>
<evidence type="ECO:0000256" key="2">
    <source>
        <dbReference type="ARBA" id="ARBA00022801"/>
    </source>
</evidence>
<organism evidence="9 10">
    <name type="scientific">Sphingobacterium multivorum</name>
    <dbReference type="NCBI Taxonomy" id="28454"/>
    <lineage>
        <taxon>Bacteria</taxon>
        <taxon>Pseudomonadati</taxon>
        <taxon>Bacteroidota</taxon>
        <taxon>Sphingobacteriia</taxon>
        <taxon>Sphingobacteriales</taxon>
        <taxon>Sphingobacteriaceae</taxon>
        <taxon>Sphingobacterium</taxon>
    </lineage>
</organism>
<evidence type="ECO:0000256" key="6">
    <source>
        <dbReference type="SAM" id="MobiDB-lite"/>
    </source>
</evidence>
<feature type="region of interest" description="Disordered" evidence="6">
    <location>
        <begin position="383"/>
        <end position="403"/>
    </location>
</feature>
<feature type="domain" description="Helicase C-terminal" evidence="8">
    <location>
        <begin position="220"/>
        <end position="383"/>
    </location>
</feature>
<evidence type="ECO:0000256" key="4">
    <source>
        <dbReference type="ARBA" id="ARBA00022840"/>
    </source>
</evidence>
<dbReference type="CDD" id="cd00268">
    <property type="entry name" value="DEADc"/>
    <property type="match status" value="1"/>
</dbReference>
<sequence length="403" mass="45612">MGFTFIILNFSALKLDKILIANLEKQKLSSLTPIQEIAIPAILEGRDCLAIAPTGTGKTEAFAVPIIQRLRTKITPDHLSVLILLPTRELCIQTKQRISGLIDGMELTIASFYGGGTYESQLDVYPKAQMVLATPGRLLDFIEQGIIDLKTIDILVIDEFDQLLDLGFTKEINKIISTLPAKRQTIFSSATKTPEIEKIVRKRLNTPVEINLETTAKKGQIEESVLYVDKNDKKTLLRYLLENRIAQQVIVFTRTVHAVERIATDLDRNGISCSALYGDIAQQKREEIIAKFRQKEVRVLIATDLLARGVDFPDLEAIINYEIPDSAELYTHRIGRTGRSEAEGKAFTFCDAEDNEKWIKLQLSLKRQIKIDDQHPYLLSWEKMRSSSQNNQRKGGSKSRKRR</sequence>
<keyword evidence="4" id="KW-0067">ATP-binding</keyword>
<dbReference type="GO" id="GO:0005524">
    <property type="term" value="F:ATP binding"/>
    <property type="evidence" value="ECO:0007669"/>
    <property type="project" value="UniProtKB-KW"/>
</dbReference>
<comment type="similarity">
    <text evidence="5">Belongs to the DEAD box helicase family.</text>
</comment>
<evidence type="ECO:0000313" key="9">
    <source>
        <dbReference type="EMBL" id="SPZ91994.1"/>
    </source>
</evidence>
<keyword evidence="3 9" id="KW-0347">Helicase</keyword>
<dbReference type="Gene3D" id="3.40.50.300">
    <property type="entry name" value="P-loop containing nucleotide triphosphate hydrolases"/>
    <property type="match status" value="2"/>
</dbReference>
<dbReference type="InterPro" id="IPR044742">
    <property type="entry name" value="DEAD/DEAH_RhlB"/>
</dbReference>
<dbReference type="CDD" id="cd18787">
    <property type="entry name" value="SF2_C_DEAD"/>
    <property type="match status" value="1"/>
</dbReference>
<dbReference type="SMART" id="SM00487">
    <property type="entry name" value="DEXDc"/>
    <property type="match status" value="1"/>
</dbReference>
<dbReference type="SMART" id="SM00490">
    <property type="entry name" value="HELICc"/>
    <property type="match status" value="1"/>
</dbReference>
<dbReference type="GO" id="GO:0003676">
    <property type="term" value="F:nucleic acid binding"/>
    <property type="evidence" value="ECO:0007669"/>
    <property type="project" value="InterPro"/>
</dbReference>
<dbReference type="AlphaFoldDB" id="A0A2X2JE39"/>
<dbReference type="PANTHER" id="PTHR47959">
    <property type="entry name" value="ATP-DEPENDENT RNA HELICASE RHLE-RELATED"/>
    <property type="match status" value="1"/>
</dbReference>
<evidence type="ECO:0000259" key="8">
    <source>
        <dbReference type="PROSITE" id="PS51194"/>
    </source>
</evidence>
<dbReference type="Proteomes" id="UP000251241">
    <property type="component" value="Unassembled WGS sequence"/>
</dbReference>
<dbReference type="GO" id="GO:0016787">
    <property type="term" value="F:hydrolase activity"/>
    <property type="evidence" value="ECO:0007669"/>
    <property type="project" value="UniProtKB-KW"/>
</dbReference>
<dbReference type="InterPro" id="IPR001650">
    <property type="entry name" value="Helicase_C-like"/>
</dbReference>
<evidence type="ECO:0000256" key="3">
    <source>
        <dbReference type="ARBA" id="ARBA00022806"/>
    </source>
</evidence>
<dbReference type="InterPro" id="IPR027417">
    <property type="entry name" value="P-loop_NTPase"/>
</dbReference>
<reference evidence="9 10" key="1">
    <citation type="submission" date="2018-06" db="EMBL/GenBank/DDBJ databases">
        <authorList>
            <consortium name="Pathogen Informatics"/>
            <person name="Doyle S."/>
        </authorList>
    </citation>
    <scope>NUCLEOTIDE SEQUENCE [LARGE SCALE GENOMIC DNA]</scope>
    <source>
        <strain evidence="9 10">NCTC11343</strain>
    </source>
</reference>
<dbReference type="Pfam" id="PF00271">
    <property type="entry name" value="Helicase_C"/>
    <property type="match status" value="1"/>
</dbReference>
<dbReference type="InterPro" id="IPR011545">
    <property type="entry name" value="DEAD/DEAH_box_helicase_dom"/>
</dbReference>
<dbReference type="Pfam" id="PF00270">
    <property type="entry name" value="DEAD"/>
    <property type="match status" value="1"/>
</dbReference>
<name>A0A2X2JE39_SPHMU</name>
<dbReference type="InterPro" id="IPR014001">
    <property type="entry name" value="Helicase_ATP-bd"/>
</dbReference>
<keyword evidence="1" id="KW-0547">Nucleotide-binding</keyword>
<evidence type="ECO:0000256" key="5">
    <source>
        <dbReference type="ARBA" id="ARBA00038437"/>
    </source>
</evidence>